<sequence length="1178" mass="133382">MATTDTSSNITGPDQLPEELNFRILKQLGLDTIIESGSQQWTDYNEHDPGITLLEILTLVATDLSYRSQFPIEDILTIGPTQDDQANYFPDQFYTASEILSTSPVTIHDFQKSLIDIPGIANAWVDPCTSQDSSIKGLVNITLCPSENLQKRLSHYQKMRTELSPVEIAQLKIDLQTLQQIPEGKSIPIPRNLITLLVNLWGLPPRDAADLRVALDAYFHVLPEQLPELSSKLASFTLPQGIDGGSREKRLQQLYALLENLFFGNRLPDDHWLPITLRSSIESIRTSAEAHQATLSAAQDIYLEHRPLGRDINQITLLEPLPVLFNLDIQCSPEADPESTIANVLFTLKQSLSSAIQFLSLEQMMDLQDQDTNEVFNGPNLQHGFIDVNKLDNRSPYLIASELCSAIRQLPSVLHINELLFAFSPTGRTPGASEWTDAAVVPLTKLPVLGPLSQNKCNLKLSEEQLQYAFDTLIYSQPAAKLSPRTRDLEIPSGHFRDTAHYTSIQNDFPKIYELQPYGPSDPEPSRTRIAEIRQFQAYLLIFDQILANYFTQLSCLGQLYSWSPDVTSTRFFQGLEKVVDQLNDLVDPDTYAADTREIMETEQDFQLRRNQFLELLLRRLGRGLSSDLNTIYHTPNQQQTGIDIKQQFLADYPSLSSRRGTAQNYKHSQTSLHLSGLANTINTLCGFPPLNEQHRLFLGMFNQADLKDMPLLNAWMPHYSITNCQSQPVDFNTMLPVAVDKKNYRLDRRNLPLSKEEQQQWLGFTLIAKKLKVNQDLTSLLEDTPTPNSILVLLYQDSFIFRVYNDSSRCTLNLSSLQLQHVKSQLENLKKSLEPYWNSDQVADADKKDIILQVIFLVQQTHRLILAGSLPDGSFLNPCQLNQTFANEDNAAPVIESLTQLFRKYDAISRQVTIIEHCLLRPSHSDAKQFIFLQDEQGSQWAKSEHPNSLDDIQQLSIGDRDFLTYSILKNGSNKYYQTACLPPFATELLEDKPDSPTWINFSITAPDSNTGLIQITISYGEKNHRVSLSSTNSYDSSDDAENIIHSWLAYAASQQSHKQLAWGTTLNPTSSQGLPSFLQQDPYSSVATVLLPQWPIQFRDTNFRQTLTSLIQREAPSSIYLNILWVNLPWFQKFLSLHETWLTLYQTPDVDPKLLSASGRPIIDLILEETARQNHG</sequence>
<organism evidence="1 2">
    <name type="scientific">Rubritalea spongiae</name>
    <dbReference type="NCBI Taxonomy" id="430797"/>
    <lineage>
        <taxon>Bacteria</taxon>
        <taxon>Pseudomonadati</taxon>
        <taxon>Verrucomicrobiota</taxon>
        <taxon>Verrucomicrobiia</taxon>
        <taxon>Verrucomicrobiales</taxon>
        <taxon>Rubritaleaceae</taxon>
        <taxon>Rubritalea</taxon>
    </lineage>
</organism>
<accession>A0ABW5DYJ7</accession>
<proteinExistence type="predicted"/>
<dbReference type="Proteomes" id="UP001597297">
    <property type="component" value="Unassembled WGS sequence"/>
</dbReference>
<name>A0ABW5DYJ7_9BACT</name>
<reference evidence="2" key="1">
    <citation type="journal article" date="2019" name="Int. J. Syst. Evol. Microbiol.">
        <title>The Global Catalogue of Microorganisms (GCM) 10K type strain sequencing project: providing services to taxonomists for standard genome sequencing and annotation.</title>
        <authorList>
            <consortium name="The Broad Institute Genomics Platform"/>
            <consortium name="The Broad Institute Genome Sequencing Center for Infectious Disease"/>
            <person name="Wu L."/>
            <person name="Ma J."/>
        </authorList>
    </citation>
    <scope>NUCLEOTIDE SEQUENCE [LARGE SCALE GENOMIC DNA]</scope>
    <source>
        <strain evidence="2">JCM 16545</strain>
    </source>
</reference>
<evidence type="ECO:0000313" key="2">
    <source>
        <dbReference type="Proteomes" id="UP001597297"/>
    </source>
</evidence>
<dbReference type="RefSeq" id="WP_377092620.1">
    <property type="nucleotide sequence ID" value="NZ_JBHSJM010000001.1"/>
</dbReference>
<protein>
    <submittedName>
        <fullName evidence="1">Uncharacterized protein</fullName>
    </submittedName>
</protein>
<comment type="caution">
    <text evidence="1">The sequence shown here is derived from an EMBL/GenBank/DDBJ whole genome shotgun (WGS) entry which is preliminary data.</text>
</comment>
<dbReference type="EMBL" id="JBHUJC010000010">
    <property type="protein sequence ID" value="MFD2275401.1"/>
    <property type="molecule type" value="Genomic_DNA"/>
</dbReference>
<gene>
    <name evidence="1" type="ORF">ACFSQZ_02865</name>
</gene>
<keyword evidence="2" id="KW-1185">Reference proteome</keyword>
<evidence type="ECO:0000313" key="1">
    <source>
        <dbReference type="EMBL" id="MFD2275401.1"/>
    </source>
</evidence>